<name>A0A165IYW2_9AGAM</name>
<gene>
    <name evidence="2" type="ORF">NEOLEDRAFT_1184934</name>
</gene>
<evidence type="ECO:0000313" key="3">
    <source>
        <dbReference type="Proteomes" id="UP000076761"/>
    </source>
</evidence>
<feature type="compositionally biased region" description="Basic residues" evidence="1">
    <location>
        <begin position="40"/>
        <end position="53"/>
    </location>
</feature>
<reference evidence="2 3" key="1">
    <citation type="journal article" date="2016" name="Mol. Biol. Evol.">
        <title>Comparative Genomics of Early-Diverging Mushroom-Forming Fungi Provides Insights into the Origins of Lignocellulose Decay Capabilities.</title>
        <authorList>
            <person name="Nagy L.G."/>
            <person name="Riley R."/>
            <person name="Tritt A."/>
            <person name="Adam C."/>
            <person name="Daum C."/>
            <person name="Floudas D."/>
            <person name="Sun H."/>
            <person name="Yadav J.S."/>
            <person name="Pangilinan J."/>
            <person name="Larsson K.H."/>
            <person name="Matsuura K."/>
            <person name="Barry K."/>
            <person name="Labutti K."/>
            <person name="Kuo R."/>
            <person name="Ohm R.A."/>
            <person name="Bhattacharya S.S."/>
            <person name="Shirouzu T."/>
            <person name="Yoshinaga Y."/>
            <person name="Martin F.M."/>
            <person name="Grigoriev I.V."/>
            <person name="Hibbett D.S."/>
        </authorList>
    </citation>
    <scope>NUCLEOTIDE SEQUENCE [LARGE SCALE GENOMIC DNA]</scope>
    <source>
        <strain evidence="2 3">HHB14362 ss-1</strain>
    </source>
</reference>
<dbReference type="EMBL" id="KV425874">
    <property type="protein sequence ID" value="KZT13708.1"/>
    <property type="molecule type" value="Genomic_DNA"/>
</dbReference>
<feature type="region of interest" description="Disordered" evidence="1">
    <location>
        <begin position="34"/>
        <end position="112"/>
    </location>
</feature>
<accession>A0A165IYW2</accession>
<feature type="compositionally biased region" description="Acidic residues" evidence="1">
    <location>
        <begin position="102"/>
        <end position="112"/>
    </location>
</feature>
<evidence type="ECO:0000313" key="2">
    <source>
        <dbReference type="EMBL" id="KZT13708.1"/>
    </source>
</evidence>
<dbReference type="InParanoid" id="A0A165IYW2"/>
<protein>
    <submittedName>
        <fullName evidence="2">Uncharacterized protein</fullName>
    </submittedName>
</protein>
<sequence length="112" mass="12935">KKKIPGTHTVKEFELHQLERQGLESHIIKAAQKVRTWQAHQRRSVHSRNKRVPPSRPRENEVKKLLGNTDDEESDDSQEEEPEASQISSRSGDSNNSNNIYSDDDDDEEDDE</sequence>
<organism evidence="2 3">
    <name type="scientific">Neolentinus lepideus HHB14362 ss-1</name>
    <dbReference type="NCBI Taxonomy" id="1314782"/>
    <lineage>
        <taxon>Eukaryota</taxon>
        <taxon>Fungi</taxon>
        <taxon>Dikarya</taxon>
        <taxon>Basidiomycota</taxon>
        <taxon>Agaricomycotina</taxon>
        <taxon>Agaricomycetes</taxon>
        <taxon>Gloeophyllales</taxon>
        <taxon>Gloeophyllaceae</taxon>
        <taxon>Neolentinus</taxon>
    </lineage>
</organism>
<evidence type="ECO:0000256" key="1">
    <source>
        <dbReference type="SAM" id="MobiDB-lite"/>
    </source>
</evidence>
<feature type="compositionally biased region" description="Acidic residues" evidence="1">
    <location>
        <begin position="69"/>
        <end position="83"/>
    </location>
</feature>
<keyword evidence="3" id="KW-1185">Reference proteome</keyword>
<dbReference type="Proteomes" id="UP000076761">
    <property type="component" value="Unassembled WGS sequence"/>
</dbReference>
<dbReference type="AlphaFoldDB" id="A0A165IYW2"/>
<feature type="compositionally biased region" description="Low complexity" evidence="1">
    <location>
        <begin position="85"/>
        <end position="99"/>
    </location>
</feature>
<feature type="non-terminal residue" evidence="2">
    <location>
        <position position="1"/>
    </location>
</feature>
<proteinExistence type="predicted"/>